<proteinExistence type="predicted"/>
<evidence type="ECO:0000313" key="1">
    <source>
        <dbReference type="EMBL" id="KIA92611.1"/>
    </source>
</evidence>
<protein>
    <submittedName>
        <fullName evidence="1">Uncharacterized protein</fullName>
    </submittedName>
</protein>
<dbReference type="EMBL" id="JSYN01000019">
    <property type="protein sequence ID" value="KIA92611.1"/>
    <property type="molecule type" value="Genomic_DNA"/>
</dbReference>
<name>A0A0C1D6B8_9SPHI</name>
<keyword evidence="2" id="KW-1185">Reference proteome</keyword>
<gene>
    <name evidence="1" type="ORF">OC25_16350</name>
</gene>
<sequence length="209" mass="24033">MAINFIACNTNKIISIIFKPTSMKSLKSSIFVFFSLLTFIYSCSPKLYVDESKRYEAGSLTDAQVDSLHLYLKENQRVALKDTIIIKYDFNNDACWRDLSYQNAEFLNNVRWTFQKNIQEKAQARPKVAIYQYRQVGENFSQVKSKGLEIETDSGFLKKMFFKEVTTCGTSAIILPTGKFLLVKSDPQFSALLLNDKDIEKKVLENLVK</sequence>
<accession>A0A0C1D6B8</accession>
<evidence type="ECO:0000313" key="2">
    <source>
        <dbReference type="Proteomes" id="UP000031246"/>
    </source>
</evidence>
<dbReference type="AlphaFoldDB" id="A0A0C1D6B8"/>
<reference evidence="1 2" key="1">
    <citation type="submission" date="2014-10" db="EMBL/GenBank/DDBJ databases">
        <title>Pedobacter Kyungheensis.</title>
        <authorList>
            <person name="Anderson B.M."/>
            <person name="Newman J.D."/>
        </authorList>
    </citation>
    <scope>NUCLEOTIDE SEQUENCE [LARGE SCALE GENOMIC DNA]</scope>
    <source>
        <strain evidence="1 2">KACC 16221</strain>
    </source>
</reference>
<comment type="caution">
    <text evidence="1">The sequence shown here is derived from an EMBL/GenBank/DDBJ whole genome shotgun (WGS) entry which is preliminary data.</text>
</comment>
<dbReference type="Proteomes" id="UP000031246">
    <property type="component" value="Unassembled WGS sequence"/>
</dbReference>
<organism evidence="1 2">
    <name type="scientific">Pedobacter kyungheensis</name>
    <dbReference type="NCBI Taxonomy" id="1069985"/>
    <lineage>
        <taxon>Bacteria</taxon>
        <taxon>Pseudomonadati</taxon>
        <taxon>Bacteroidota</taxon>
        <taxon>Sphingobacteriia</taxon>
        <taxon>Sphingobacteriales</taxon>
        <taxon>Sphingobacteriaceae</taxon>
        <taxon>Pedobacter</taxon>
    </lineage>
</organism>